<organism evidence="1 2">
    <name type="scientific">Rhodotorula toruloides</name>
    <name type="common">Yeast</name>
    <name type="synonym">Rhodosporidium toruloides</name>
    <dbReference type="NCBI Taxonomy" id="5286"/>
    <lineage>
        <taxon>Eukaryota</taxon>
        <taxon>Fungi</taxon>
        <taxon>Dikarya</taxon>
        <taxon>Basidiomycota</taxon>
        <taxon>Pucciniomycotina</taxon>
        <taxon>Microbotryomycetes</taxon>
        <taxon>Sporidiobolales</taxon>
        <taxon>Sporidiobolaceae</taxon>
        <taxon>Rhodotorula</taxon>
    </lineage>
</organism>
<dbReference type="EMBL" id="CWKI01000010">
    <property type="protein sequence ID" value="CTR09473.1"/>
    <property type="molecule type" value="Genomic_DNA"/>
</dbReference>
<evidence type="ECO:0000313" key="2">
    <source>
        <dbReference type="Proteomes" id="UP000199069"/>
    </source>
</evidence>
<name>A0A0K3CKK2_RHOTO</name>
<keyword evidence="2" id="KW-1185">Reference proteome</keyword>
<protein>
    <submittedName>
        <fullName evidence="1">Uncharacterized protein</fullName>
    </submittedName>
</protein>
<accession>A0A0K3CKK2</accession>
<proteinExistence type="predicted"/>
<gene>
    <name evidence="1" type="primary">FGENESH: predicted gene_10.171</name>
    <name evidence="1" type="ORF">BN2166_0053340</name>
</gene>
<sequence>MADVHPVITSSYRLPEWLSYLLPGESFSRDIAGTAYYRAWKGGVLAVFAGDEYWGSLIDASGVVKEQLAAIRQQVVMDSERVHAAAAHYAYVDAYFMHLARNVIGNTRYLDIIGINGNPLEGSTAHALGQAYGRILLAQTPKGDLMFKLAEMMSYFRNAKPALNEQVKDWRTETGNDVWRVLETDPAHFTANVARVLSRCNHALRHLEDYKTKKWMLDGRERRLSLDELFHYLVSPAKFLRCYPAALLTEGDAQPTAATLLQTTPLVDSAVQGCEVCAGEHRPHAAQQHSLAHSASSPFFPRARADAARQMRAF</sequence>
<evidence type="ECO:0000313" key="1">
    <source>
        <dbReference type="EMBL" id="CTR09473.1"/>
    </source>
</evidence>
<reference evidence="1 2" key="1">
    <citation type="submission" date="2015-07" db="EMBL/GenBank/DDBJ databases">
        <authorList>
            <person name="Cajimat M.N.B."/>
            <person name="Milazzo M.L."/>
            <person name="Fulhorst C.F."/>
        </authorList>
    </citation>
    <scope>NUCLEOTIDE SEQUENCE [LARGE SCALE GENOMIC DNA]</scope>
    <source>
        <strain evidence="1">Single colony</strain>
    </source>
</reference>
<dbReference type="AlphaFoldDB" id="A0A0K3CKK2"/>
<dbReference type="Proteomes" id="UP000199069">
    <property type="component" value="Unassembled WGS sequence"/>
</dbReference>